<dbReference type="KEGG" id="vas:GT360_06145"/>
<feature type="domain" description="Fatty acid desaturase" evidence="13">
    <location>
        <begin position="103"/>
        <end position="312"/>
    </location>
</feature>
<keyword evidence="6" id="KW-0479">Metal-binding</keyword>
<organism evidence="14 15">
    <name type="scientific">Vibrio astriarenae</name>
    <dbReference type="NCBI Taxonomy" id="1481923"/>
    <lineage>
        <taxon>Bacteria</taxon>
        <taxon>Pseudomonadati</taxon>
        <taxon>Pseudomonadota</taxon>
        <taxon>Gammaproteobacteria</taxon>
        <taxon>Vibrionales</taxon>
        <taxon>Vibrionaceae</taxon>
        <taxon>Vibrio</taxon>
    </lineage>
</organism>
<name>A0A7Z2T2M5_9VIBR</name>
<dbReference type="GO" id="GO:0046872">
    <property type="term" value="F:metal ion binding"/>
    <property type="evidence" value="ECO:0007669"/>
    <property type="project" value="UniProtKB-KW"/>
</dbReference>
<keyword evidence="10 14" id="KW-0503">Monooxygenase</keyword>
<feature type="transmembrane region" description="Helical" evidence="12">
    <location>
        <begin position="101"/>
        <end position="121"/>
    </location>
</feature>
<evidence type="ECO:0000256" key="3">
    <source>
        <dbReference type="ARBA" id="ARBA00022475"/>
    </source>
</evidence>
<comment type="subcellular location">
    <subcellularLocation>
        <location evidence="1">Cell inner membrane</location>
        <topology evidence="1">Multi-pass membrane protein</topology>
    </subcellularLocation>
</comment>
<feature type="transmembrane region" description="Helical" evidence="12">
    <location>
        <begin position="70"/>
        <end position="89"/>
    </location>
</feature>
<evidence type="ECO:0000256" key="11">
    <source>
        <dbReference type="ARBA" id="ARBA00023136"/>
    </source>
</evidence>
<evidence type="ECO:0000313" key="15">
    <source>
        <dbReference type="Proteomes" id="UP000464262"/>
    </source>
</evidence>
<keyword evidence="4" id="KW-0997">Cell inner membrane</keyword>
<evidence type="ECO:0000256" key="8">
    <source>
        <dbReference type="ARBA" id="ARBA00023002"/>
    </source>
</evidence>
<sequence>MAVRKIVKGLMSTLPIVLLLLPVFVEWVFSAPWLTVSCTFLTLFGVLPILDELVARFSFKPLYPTPSSKLLILPVLILPTLVYVLIWGANYSYSLWQQQHYGWAMVMVLSIGVLNGTFGINAAHELLHRRSKVLNLVSGLLLSLSGYGGFKIEHVFGHHKDLATEQDPSSAPRGTNFYRFVGHAIGNNQIKAFHLQRRFKNKIQFAGYEYWVWNSLTLMLLIAFVFAFGILGAIYFVLQGVVAMAMLELVNYIEHYGLLRERKDERRYVPVGYEHSWTSHHVLSNYVLFQLPQHSDHHVNATKPFYELSNHQRSPQLPFGYALLVLIALVPPLWFHIMDNALEIEMRRIKSLVG</sequence>
<comment type="similarity">
    <text evidence="2">Belongs to the fatty acid desaturase type 1 family. AlkB subfamily.</text>
</comment>
<feature type="transmembrane region" description="Helical" evidence="12">
    <location>
        <begin position="7"/>
        <end position="25"/>
    </location>
</feature>
<dbReference type="Proteomes" id="UP000464262">
    <property type="component" value="Chromosome 1"/>
</dbReference>
<dbReference type="GO" id="GO:0005886">
    <property type="term" value="C:plasma membrane"/>
    <property type="evidence" value="ECO:0007669"/>
    <property type="project" value="UniProtKB-SubCell"/>
</dbReference>
<evidence type="ECO:0000256" key="10">
    <source>
        <dbReference type="ARBA" id="ARBA00023033"/>
    </source>
</evidence>
<feature type="transmembrane region" description="Helical" evidence="12">
    <location>
        <begin position="133"/>
        <end position="150"/>
    </location>
</feature>
<keyword evidence="15" id="KW-1185">Reference proteome</keyword>
<dbReference type="InterPro" id="IPR033885">
    <property type="entry name" value="AlkB/XylM"/>
</dbReference>
<feature type="transmembrane region" description="Helical" evidence="12">
    <location>
        <begin position="31"/>
        <end position="50"/>
    </location>
</feature>
<keyword evidence="9" id="KW-0408">Iron</keyword>
<reference evidence="14 15" key="1">
    <citation type="submission" date="2020-01" db="EMBL/GenBank/DDBJ databases">
        <title>Whole genome and functional gene identification of agarase of Vibrio HN897.</title>
        <authorList>
            <person name="Liu Y."/>
            <person name="Zhao Z."/>
        </authorList>
    </citation>
    <scope>NUCLEOTIDE SEQUENCE [LARGE SCALE GENOMIC DNA]</scope>
    <source>
        <strain evidence="14 15">HN897</strain>
    </source>
</reference>
<evidence type="ECO:0000256" key="1">
    <source>
        <dbReference type="ARBA" id="ARBA00004429"/>
    </source>
</evidence>
<feature type="transmembrane region" description="Helical" evidence="12">
    <location>
        <begin position="319"/>
        <end position="337"/>
    </location>
</feature>
<evidence type="ECO:0000256" key="7">
    <source>
        <dbReference type="ARBA" id="ARBA00022989"/>
    </source>
</evidence>
<dbReference type="RefSeq" id="WP_164648020.1">
    <property type="nucleotide sequence ID" value="NZ_CP047475.1"/>
</dbReference>
<evidence type="ECO:0000256" key="6">
    <source>
        <dbReference type="ARBA" id="ARBA00022723"/>
    </source>
</evidence>
<evidence type="ECO:0000256" key="4">
    <source>
        <dbReference type="ARBA" id="ARBA00022519"/>
    </source>
</evidence>
<gene>
    <name evidence="14" type="ORF">GT360_06145</name>
</gene>
<protein>
    <submittedName>
        <fullName evidence="14">Alkane 1-monooxygenase</fullName>
    </submittedName>
</protein>
<evidence type="ECO:0000256" key="2">
    <source>
        <dbReference type="ARBA" id="ARBA00010823"/>
    </source>
</evidence>
<evidence type="ECO:0000256" key="12">
    <source>
        <dbReference type="SAM" id="Phobius"/>
    </source>
</evidence>
<dbReference type="GO" id="GO:0006629">
    <property type="term" value="P:lipid metabolic process"/>
    <property type="evidence" value="ECO:0007669"/>
    <property type="project" value="InterPro"/>
</dbReference>
<evidence type="ECO:0000313" key="14">
    <source>
        <dbReference type="EMBL" id="QIA63115.1"/>
    </source>
</evidence>
<dbReference type="GO" id="GO:0004497">
    <property type="term" value="F:monooxygenase activity"/>
    <property type="evidence" value="ECO:0007669"/>
    <property type="project" value="UniProtKB-KW"/>
</dbReference>
<evidence type="ECO:0000256" key="9">
    <source>
        <dbReference type="ARBA" id="ARBA00023004"/>
    </source>
</evidence>
<keyword evidence="3" id="KW-1003">Cell membrane</keyword>
<dbReference type="Pfam" id="PF00487">
    <property type="entry name" value="FA_desaturase"/>
    <property type="match status" value="1"/>
</dbReference>
<dbReference type="PANTHER" id="PTHR38674:SF1">
    <property type="entry name" value="ALKANE 1-MONOOXYGENASE 1"/>
    <property type="match status" value="1"/>
</dbReference>
<proteinExistence type="inferred from homology"/>
<keyword evidence="11 12" id="KW-0472">Membrane</keyword>
<keyword evidence="8" id="KW-0560">Oxidoreductase</keyword>
<keyword evidence="7 12" id="KW-1133">Transmembrane helix</keyword>
<feature type="transmembrane region" description="Helical" evidence="12">
    <location>
        <begin position="218"/>
        <end position="238"/>
    </location>
</feature>
<dbReference type="AlphaFoldDB" id="A0A7Z2T2M5"/>
<dbReference type="InterPro" id="IPR005804">
    <property type="entry name" value="FA_desaturase_dom"/>
</dbReference>
<dbReference type="EMBL" id="CP047475">
    <property type="protein sequence ID" value="QIA63115.1"/>
    <property type="molecule type" value="Genomic_DNA"/>
</dbReference>
<evidence type="ECO:0000259" key="13">
    <source>
        <dbReference type="Pfam" id="PF00487"/>
    </source>
</evidence>
<dbReference type="PANTHER" id="PTHR38674">
    <property type="entry name" value="ALKANE 1-MONOOXYGENASE 1"/>
    <property type="match status" value="1"/>
</dbReference>
<accession>A0A7Z2T2M5</accession>
<evidence type="ECO:0000256" key="5">
    <source>
        <dbReference type="ARBA" id="ARBA00022692"/>
    </source>
</evidence>
<dbReference type="CDD" id="cd03512">
    <property type="entry name" value="Alkane-hydroxylase"/>
    <property type="match status" value="1"/>
</dbReference>
<keyword evidence="5 12" id="KW-0812">Transmembrane</keyword>